<dbReference type="PANTHER" id="PTHR28079:SF1">
    <property type="entry name" value="RNA POLYMERASE I-SPECIFIC TRANSCRIPTION INITIATION FACTOR RRN5"/>
    <property type="match status" value="1"/>
</dbReference>
<dbReference type="GO" id="GO:0042790">
    <property type="term" value="P:nucleolar large rRNA transcription by RNA polymerase I"/>
    <property type="evidence" value="ECO:0007669"/>
    <property type="project" value="InterPro"/>
</dbReference>
<name>A0A4Y7Q888_9AGAM</name>
<reference evidence="2 3" key="1">
    <citation type="submission" date="2018-06" db="EMBL/GenBank/DDBJ databases">
        <title>A transcriptomic atlas of mushroom development highlights an independent origin of complex multicellularity.</title>
        <authorList>
            <consortium name="DOE Joint Genome Institute"/>
            <person name="Krizsan K."/>
            <person name="Almasi E."/>
            <person name="Merenyi Z."/>
            <person name="Sahu N."/>
            <person name="Viragh M."/>
            <person name="Koszo T."/>
            <person name="Mondo S."/>
            <person name="Kiss B."/>
            <person name="Balint B."/>
            <person name="Kues U."/>
            <person name="Barry K."/>
            <person name="Hegedus J.C."/>
            <person name="Henrissat B."/>
            <person name="Johnson J."/>
            <person name="Lipzen A."/>
            <person name="Ohm R."/>
            <person name="Nagy I."/>
            <person name="Pangilinan J."/>
            <person name="Yan J."/>
            <person name="Xiong Y."/>
            <person name="Grigoriev I.V."/>
            <person name="Hibbett D.S."/>
            <person name="Nagy L.G."/>
        </authorList>
    </citation>
    <scope>NUCLEOTIDE SEQUENCE [LARGE SCALE GENOMIC DNA]</scope>
    <source>
        <strain evidence="2 3">SZMC22713</strain>
    </source>
</reference>
<evidence type="ECO:0000256" key="1">
    <source>
        <dbReference type="SAM" id="MobiDB-lite"/>
    </source>
</evidence>
<dbReference type="GO" id="GO:0006361">
    <property type="term" value="P:transcription initiation at RNA polymerase I promoter"/>
    <property type="evidence" value="ECO:0007669"/>
    <property type="project" value="TreeGrafter"/>
</dbReference>
<feature type="region of interest" description="Disordered" evidence="1">
    <location>
        <begin position="761"/>
        <end position="800"/>
    </location>
</feature>
<feature type="region of interest" description="Disordered" evidence="1">
    <location>
        <begin position="448"/>
        <end position="467"/>
    </location>
</feature>
<feature type="compositionally biased region" description="Acidic residues" evidence="1">
    <location>
        <begin position="607"/>
        <end position="629"/>
    </location>
</feature>
<protein>
    <submittedName>
        <fullName evidence="2">Uncharacterized protein</fullName>
    </submittedName>
</protein>
<organism evidence="2 3">
    <name type="scientific">Rickenella mellea</name>
    <dbReference type="NCBI Taxonomy" id="50990"/>
    <lineage>
        <taxon>Eukaryota</taxon>
        <taxon>Fungi</taxon>
        <taxon>Dikarya</taxon>
        <taxon>Basidiomycota</taxon>
        <taxon>Agaricomycotina</taxon>
        <taxon>Agaricomycetes</taxon>
        <taxon>Hymenochaetales</taxon>
        <taxon>Rickenellaceae</taxon>
        <taxon>Rickenella</taxon>
    </lineage>
</organism>
<dbReference type="GO" id="GO:0001181">
    <property type="term" value="F:RNA polymerase I general transcription initiation factor activity"/>
    <property type="evidence" value="ECO:0007669"/>
    <property type="project" value="TreeGrafter"/>
</dbReference>
<feature type="region of interest" description="Disordered" evidence="1">
    <location>
        <begin position="596"/>
        <end position="670"/>
    </location>
</feature>
<dbReference type="InterPro" id="IPR039601">
    <property type="entry name" value="Rrn5"/>
</dbReference>
<dbReference type="PANTHER" id="PTHR28079">
    <property type="entry name" value="RNA POLYMERASE I-SPECIFIC TRANSCRIPTION INITIATION FACTOR RRN5"/>
    <property type="match status" value="1"/>
</dbReference>
<evidence type="ECO:0000313" key="2">
    <source>
        <dbReference type="EMBL" id="TDL23873.1"/>
    </source>
</evidence>
<accession>A0A4Y7Q888</accession>
<dbReference type="GO" id="GO:0000500">
    <property type="term" value="C:RNA polymerase I upstream activating factor complex"/>
    <property type="evidence" value="ECO:0007669"/>
    <property type="project" value="InterPro"/>
</dbReference>
<dbReference type="VEuPathDB" id="FungiDB:BD410DRAFT_745851"/>
<feature type="region of interest" description="Disordered" evidence="1">
    <location>
        <begin position="324"/>
        <end position="352"/>
    </location>
</feature>
<gene>
    <name evidence="2" type="ORF">BD410DRAFT_745851</name>
</gene>
<dbReference type="Proteomes" id="UP000294933">
    <property type="component" value="Unassembled WGS sequence"/>
</dbReference>
<dbReference type="OrthoDB" id="2240312at2759"/>
<evidence type="ECO:0000313" key="3">
    <source>
        <dbReference type="Proteomes" id="UP000294933"/>
    </source>
</evidence>
<dbReference type="GO" id="GO:0000182">
    <property type="term" value="F:rDNA binding"/>
    <property type="evidence" value="ECO:0007669"/>
    <property type="project" value="TreeGrafter"/>
</dbReference>
<sequence length="800" mass="89363">MDENETTDDDPAVIYTAQFQDHLKHLDNHLDGVRSSYGRSQPKYLFPCGFWTTGEKDAFFHGLCVHSRLRPDLIASDIRTKSTEEVLAFIKLLDGATNQHVKRVRRKDFDIAFEVTSNWIRFEEEQAAKLIAKEPMWLVENVNSERGKHLKERLDDLKPLKDGTTSRASRQKKSERIEFVTNLRATEQKRWAKEDFLGSLSLKHLKVLDNVLRDAEEPAVAADTPTADSHVSSITAMTPLVAQSTGIHDDLIDPALRAISLSGSTRTSCTPPMVRDYPNNPDGTSAETISPLIHPPLDGSLPLPTPQADVQYAIQPLTNAPVTTASPLDADVDGEDQVDITQLSPRSRRRHQKRLYMRRKRAQLNGGVVVEQVSRLKPGRKTNKKRDRAMAKNIEAIADDQVPMEVDLDKAKYTISPDERKDAIAVEGRTINSADIISTGVFIPHGDIGAQTESRHPEQSKGHRNYGGTTLPYKIKAQLEDLGIDAGMLEENGMGMFHLSTFSKLMQLYNKLVNIPDDINSCISGLTIQLLHIHLVSFLADLMHRTIVLREQEESLKGHTKVWRFRDNQINAHNVRQALEMMGAFAKKEEHFSGLAERMSSYREDSSDISEDDEENGGNDGSESESDESTEQRDSQATSESEEEDSQVHHEPSSDEEGIPGSENESGSHFHAQTESLHAPFVWYPTVDLLNPDPFDDASGTHVDEDDPVIDQVDTAALVAELHDDDQIDAHDREQERAYEAALWKEYGRLVPAGEVTDVQAHHLASLPPTEASSEQPPRKRRKGASGIAYKSLPYIADSD</sequence>
<dbReference type="AlphaFoldDB" id="A0A4Y7Q888"/>
<keyword evidence="3" id="KW-1185">Reference proteome</keyword>
<proteinExistence type="predicted"/>
<dbReference type="EMBL" id="ML170168">
    <property type="protein sequence ID" value="TDL23873.1"/>
    <property type="molecule type" value="Genomic_DNA"/>
</dbReference>